<sequence length="684" mass="75442">MDFPSATVQQALNSLASCIRCRERRVGCDRLLPTCQACQAIGAACELYDHVLDAKFPRSYLQQLHLRLQHLEQLEAQLQPQQDFRPPDASSSYSAHVAHQRRLRSVPSLPSIQSSSSVSDASSPSPPEPPLPTRPRDAADRDSEARGEWGPSSALAHLRLVAALLNVDLTRPLYQALSFKVDVPLTHPQPALLQVPGVTTAPQPPLPPLETAQFLLEFYYNSIDAIMPILGRKLGDQDLNQLYTNCSQRQNMRACTRVQLALAVGARCLFRSAATKGTPAQSHAYLQLSDSLFESAAASLKTVLSDSSTLLDVVSPSAFENEEAHAMAKLQIVLLLVCYTLCAPQKGNVWQLLGFAERLWRNMQNARAQLRKSNSPDGYLVRAQARHRPEPNLLYCSFVSLERLVGMGYGRPIDFLDFAEADEPTHRPDDKSVAALYAAILDLKQSVHASYLSGQQEPGGILGPAPGTPKTGSLEWYTNVKRKAGAWFEQFSDAIELMTRDGSPMDGTDTQRMTDGRRQFWLSTGRKWRDETLHLAFGLLLHNTLTPTPASTPASGKSTSTQQRQLLPPELLAEGRNIVQRLVNDYTYLLRQPFTLTHEGRQIPLVFPRLWVFDLEIFRTAVTAAYLSHHRDMLAVGTSSSSKSGGPSMNWEVANCVKLLSSTSAEVDAEGLCEAILALVEVEG</sequence>
<dbReference type="PROSITE" id="PS00463">
    <property type="entry name" value="ZN2_CY6_FUNGAL_1"/>
    <property type="match status" value="1"/>
</dbReference>
<evidence type="ECO:0000256" key="4">
    <source>
        <dbReference type="ARBA" id="ARBA00023015"/>
    </source>
</evidence>
<feature type="compositionally biased region" description="Basic and acidic residues" evidence="8">
    <location>
        <begin position="134"/>
        <end position="147"/>
    </location>
</feature>
<dbReference type="GeneID" id="92007933"/>
<keyword evidence="7" id="KW-0539">Nucleus</keyword>
<keyword evidence="5" id="KW-0238">DNA-binding</keyword>
<gene>
    <name evidence="10" type="ORF">SLS55_003848</name>
</gene>
<organism evidence="10 11">
    <name type="scientific">Diplodia seriata</name>
    <dbReference type="NCBI Taxonomy" id="420778"/>
    <lineage>
        <taxon>Eukaryota</taxon>
        <taxon>Fungi</taxon>
        <taxon>Dikarya</taxon>
        <taxon>Ascomycota</taxon>
        <taxon>Pezizomycotina</taxon>
        <taxon>Dothideomycetes</taxon>
        <taxon>Dothideomycetes incertae sedis</taxon>
        <taxon>Botryosphaeriales</taxon>
        <taxon>Botryosphaeriaceae</taxon>
        <taxon>Diplodia</taxon>
    </lineage>
</organism>
<evidence type="ECO:0000256" key="1">
    <source>
        <dbReference type="ARBA" id="ARBA00004123"/>
    </source>
</evidence>
<feature type="compositionally biased region" description="Pro residues" evidence="8">
    <location>
        <begin position="124"/>
        <end position="133"/>
    </location>
</feature>
<evidence type="ECO:0000256" key="3">
    <source>
        <dbReference type="ARBA" id="ARBA00022833"/>
    </source>
</evidence>
<keyword evidence="2" id="KW-0479">Metal-binding</keyword>
<dbReference type="InterPro" id="IPR052202">
    <property type="entry name" value="Yeast_MetPath_Reg"/>
</dbReference>
<dbReference type="PROSITE" id="PS50048">
    <property type="entry name" value="ZN2_CY6_FUNGAL_2"/>
    <property type="match status" value="1"/>
</dbReference>
<evidence type="ECO:0000256" key="8">
    <source>
        <dbReference type="SAM" id="MobiDB-lite"/>
    </source>
</evidence>
<keyword evidence="4" id="KW-0805">Transcription regulation</keyword>
<dbReference type="EMBL" id="JAJVCZ030000003">
    <property type="protein sequence ID" value="KAL0262402.1"/>
    <property type="molecule type" value="Genomic_DNA"/>
</dbReference>
<accession>A0ABR3CP63</accession>
<evidence type="ECO:0000313" key="10">
    <source>
        <dbReference type="EMBL" id="KAL0262402.1"/>
    </source>
</evidence>
<dbReference type="Gene3D" id="4.10.240.10">
    <property type="entry name" value="Zn(2)-C6 fungal-type DNA-binding domain"/>
    <property type="match status" value="1"/>
</dbReference>
<proteinExistence type="predicted"/>
<comment type="caution">
    <text evidence="10">The sequence shown here is derived from an EMBL/GenBank/DDBJ whole genome shotgun (WGS) entry which is preliminary data.</text>
</comment>
<evidence type="ECO:0000256" key="7">
    <source>
        <dbReference type="ARBA" id="ARBA00023242"/>
    </source>
</evidence>
<name>A0ABR3CP63_9PEZI</name>
<dbReference type="CDD" id="cd12148">
    <property type="entry name" value="fungal_TF_MHR"/>
    <property type="match status" value="1"/>
</dbReference>
<feature type="domain" description="Zn(2)-C6 fungal-type" evidence="9">
    <location>
        <begin position="17"/>
        <end position="47"/>
    </location>
</feature>
<evidence type="ECO:0000259" key="9">
    <source>
        <dbReference type="PROSITE" id="PS50048"/>
    </source>
</evidence>
<dbReference type="SMART" id="SM00066">
    <property type="entry name" value="GAL4"/>
    <property type="match status" value="1"/>
</dbReference>
<keyword evidence="6" id="KW-0804">Transcription</keyword>
<dbReference type="InterPro" id="IPR036864">
    <property type="entry name" value="Zn2-C6_fun-type_DNA-bd_sf"/>
</dbReference>
<dbReference type="PANTHER" id="PTHR47782:SF12">
    <property type="entry name" value="ZN(II)2CYS6 TRANSCRIPTION FACTOR (EUROFUNG)"/>
    <property type="match status" value="1"/>
</dbReference>
<keyword evidence="11" id="KW-1185">Reference proteome</keyword>
<evidence type="ECO:0000256" key="5">
    <source>
        <dbReference type="ARBA" id="ARBA00023125"/>
    </source>
</evidence>
<dbReference type="InterPro" id="IPR001138">
    <property type="entry name" value="Zn2Cys6_DnaBD"/>
</dbReference>
<dbReference type="CDD" id="cd00067">
    <property type="entry name" value="GAL4"/>
    <property type="match status" value="1"/>
</dbReference>
<evidence type="ECO:0000313" key="11">
    <source>
        <dbReference type="Proteomes" id="UP001430584"/>
    </source>
</evidence>
<dbReference type="PANTHER" id="PTHR47782">
    <property type="entry name" value="ZN(II)2CYS6 TRANSCRIPTION FACTOR (EUROFUNG)-RELATED"/>
    <property type="match status" value="1"/>
</dbReference>
<feature type="compositionally biased region" description="Low complexity" evidence="8">
    <location>
        <begin position="105"/>
        <end position="123"/>
    </location>
</feature>
<dbReference type="Proteomes" id="UP001430584">
    <property type="component" value="Unassembled WGS sequence"/>
</dbReference>
<dbReference type="RefSeq" id="XP_066635431.1">
    <property type="nucleotide sequence ID" value="XM_066775312.1"/>
</dbReference>
<reference evidence="10 11" key="1">
    <citation type="submission" date="2024-02" db="EMBL/GenBank/DDBJ databases">
        <title>De novo assembly and annotation of 12 fungi associated with fruit tree decline syndrome in Ontario, Canada.</title>
        <authorList>
            <person name="Sulman M."/>
            <person name="Ellouze W."/>
            <person name="Ilyukhin E."/>
        </authorList>
    </citation>
    <scope>NUCLEOTIDE SEQUENCE [LARGE SCALE GENOMIC DNA]</scope>
    <source>
        <strain evidence="10 11">FDS-637</strain>
    </source>
</reference>
<dbReference type="SUPFAM" id="SSF57701">
    <property type="entry name" value="Zn2/Cys6 DNA-binding domain"/>
    <property type="match status" value="1"/>
</dbReference>
<dbReference type="Pfam" id="PF00172">
    <property type="entry name" value="Zn_clus"/>
    <property type="match status" value="1"/>
</dbReference>
<feature type="region of interest" description="Disordered" evidence="8">
    <location>
        <begin position="102"/>
        <end position="149"/>
    </location>
</feature>
<evidence type="ECO:0000256" key="2">
    <source>
        <dbReference type="ARBA" id="ARBA00022723"/>
    </source>
</evidence>
<evidence type="ECO:0000256" key="6">
    <source>
        <dbReference type="ARBA" id="ARBA00023163"/>
    </source>
</evidence>
<keyword evidence="3" id="KW-0862">Zinc</keyword>
<protein>
    <recommendedName>
        <fullName evidence="9">Zn(2)-C6 fungal-type domain-containing protein</fullName>
    </recommendedName>
</protein>
<comment type="subcellular location">
    <subcellularLocation>
        <location evidence="1">Nucleus</location>
    </subcellularLocation>
</comment>